<dbReference type="GO" id="GO:0006820">
    <property type="term" value="P:monoatomic anion transport"/>
    <property type="evidence" value="ECO:0007669"/>
    <property type="project" value="TreeGrafter"/>
</dbReference>
<dbReference type="SUPFAM" id="SSF103473">
    <property type="entry name" value="MFS general substrate transporter"/>
    <property type="match status" value="1"/>
</dbReference>
<gene>
    <name evidence="6" type="ORF">GEV33_000662</name>
</gene>
<dbReference type="EMBL" id="JABDTM020004162">
    <property type="protein sequence ID" value="KAH0822129.1"/>
    <property type="molecule type" value="Genomic_DNA"/>
</dbReference>
<comment type="caution">
    <text evidence="6">The sequence shown here is derived from an EMBL/GenBank/DDBJ whole genome shotgun (WGS) entry which is preliminary data.</text>
</comment>
<evidence type="ECO:0000256" key="1">
    <source>
        <dbReference type="ARBA" id="ARBA00004141"/>
    </source>
</evidence>
<dbReference type="PANTHER" id="PTHR11662:SF411">
    <property type="entry name" value="GH05102P"/>
    <property type="match status" value="1"/>
</dbReference>
<evidence type="ECO:0000256" key="4">
    <source>
        <dbReference type="ARBA" id="ARBA00023136"/>
    </source>
</evidence>
<name>A0A8J6LGS6_TENMO</name>
<keyword evidence="4 5" id="KW-0472">Membrane</keyword>
<dbReference type="GO" id="GO:0022857">
    <property type="term" value="F:transmembrane transporter activity"/>
    <property type="evidence" value="ECO:0007669"/>
    <property type="project" value="TreeGrafter"/>
</dbReference>
<dbReference type="Proteomes" id="UP000719412">
    <property type="component" value="Unassembled WGS sequence"/>
</dbReference>
<reference evidence="6" key="1">
    <citation type="journal article" date="2020" name="J Insects Food Feed">
        <title>The yellow mealworm (Tenebrio molitor) genome: a resource for the emerging insects as food and feed industry.</title>
        <authorList>
            <person name="Eriksson T."/>
            <person name="Andere A."/>
            <person name="Kelstrup H."/>
            <person name="Emery V."/>
            <person name="Picard C."/>
        </authorList>
    </citation>
    <scope>NUCLEOTIDE SEQUENCE</scope>
    <source>
        <strain evidence="6">Stoneville</strain>
        <tissue evidence="6">Whole head</tissue>
    </source>
</reference>
<accession>A0A8J6LGS6</accession>
<evidence type="ECO:0000313" key="6">
    <source>
        <dbReference type="EMBL" id="KAH0822129.1"/>
    </source>
</evidence>
<reference evidence="6" key="2">
    <citation type="submission" date="2021-08" db="EMBL/GenBank/DDBJ databases">
        <authorList>
            <person name="Eriksson T."/>
        </authorList>
    </citation>
    <scope>NUCLEOTIDE SEQUENCE</scope>
    <source>
        <strain evidence="6">Stoneville</strain>
        <tissue evidence="6">Whole head</tissue>
    </source>
</reference>
<sequence length="197" mass="22008">MLLWTIAWFYFVYNSPKQHRRISREEKEQLINARIVKTPWIYIFISAPAWAFVMGNVMFCFTTYLALYQLPSYISQVLHLNVKQNGWLSSLPCLGKYAAAVISSYLADRALKAKKFSKTTVIKTIWGDNYTVSVVVFASAFAFMNFGTPGVLANCVGIAPAYSGTILGISQVLAGAGGYVFTKIVGLINKEEQSFQQ</sequence>
<evidence type="ECO:0000313" key="7">
    <source>
        <dbReference type="Proteomes" id="UP000719412"/>
    </source>
</evidence>
<feature type="transmembrane region" description="Helical" evidence="5">
    <location>
        <begin position="128"/>
        <end position="147"/>
    </location>
</feature>
<protein>
    <submittedName>
        <fullName evidence="6">Uncharacterized protein</fullName>
    </submittedName>
</protein>
<dbReference type="AlphaFoldDB" id="A0A8J6LGS6"/>
<evidence type="ECO:0000256" key="3">
    <source>
        <dbReference type="ARBA" id="ARBA00022989"/>
    </source>
</evidence>
<keyword evidence="2 5" id="KW-0812">Transmembrane</keyword>
<dbReference type="Gene3D" id="1.20.1250.20">
    <property type="entry name" value="MFS general substrate transporter like domains"/>
    <property type="match status" value="1"/>
</dbReference>
<feature type="transmembrane region" description="Helical" evidence="5">
    <location>
        <begin position="87"/>
        <end position="107"/>
    </location>
</feature>
<dbReference type="InterPro" id="IPR036259">
    <property type="entry name" value="MFS_trans_sf"/>
</dbReference>
<feature type="transmembrane region" description="Helical" evidence="5">
    <location>
        <begin position="40"/>
        <end position="67"/>
    </location>
</feature>
<evidence type="ECO:0000256" key="5">
    <source>
        <dbReference type="SAM" id="Phobius"/>
    </source>
</evidence>
<dbReference type="GO" id="GO:0016020">
    <property type="term" value="C:membrane"/>
    <property type="evidence" value="ECO:0007669"/>
    <property type="project" value="UniProtKB-SubCell"/>
</dbReference>
<feature type="transmembrane region" description="Helical" evidence="5">
    <location>
        <begin position="159"/>
        <end position="181"/>
    </location>
</feature>
<dbReference type="InterPro" id="IPR050382">
    <property type="entry name" value="MFS_Na/Anion_cotransporter"/>
</dbReference>
<proteinExistence type="predicted"/>
<organism evidence="6 7">
    <name type="scientific">Tenebrio molitor</name>
    <name type="common">Yellow mealworm beetle</name>
    <dbReference type="NCBI Taxonomy" id="7067"/>
    <lineage>
        <taxon>Eukaryota</taxon>
        <taxon>Metazoa</taxon>
        <taxon>Ecdysozoa</taxon>
        <taxon>Arthropoda</taxon>
        <taxon>Hexapoda</taxon>
        <taxon>Insecta</taxon>
        <taxon>Pterygota</taxon>
        <taxon>Neoptera</taxon>
        <taxon>Endopterygota</taxon>
        <taxon>Coleoptera</taxon>
        <taxon>Polyphaga</taxon>
        <taxon>Cucujiformia</taxon>
        <taxon>Tenebrionidae</taxon>
        <taxon>Tenebrio</taxon>
    </lineage>
</organism>
<keyword evidence="7" id="KW-1185">Reference proteome</keyword>
<keyword evidence="3 5" id="KW-1133">Transmembrane helix</keyword>
<dbReference type="PANTHER" id="PTHR11662">
    <property type="entry name" value="SOLUTE CARRIER FAMILY 17"/>
    <property type="match status" value="1"/>
</dbReference>
<evidence type="ECO:0000256" key="2">
    <source>
        <dbReference type="ARBA" id="ARBA00022692"/>
    </source>
</evidence>
<comment type="subcellular location">
    <subcellularLocation>
        <location evidence="1">Membrane</location>
        <topology evidence="1">Multi-pass membrane protein</topology>
    </subcellularLocation>
</comment>